<dbReference type="EMBL" id="JAUFQU010000001">
    <property type="protein sequence ID" value="MDN3706975.1"/>
    <property type="molecule type" value="Genomic_DNA"/>
</dbReference>
<reference evidence="3" key="1">
    <citation type="journal article" date="2019" name="Int. J. Syst. Evol. Microbiol.">
        <title>The Global Catalogue of Microorganisms (GCM) 10K type strain sequencing project: providing services to taxonomists for standard genome sequencing and annotation.</title>
        <authorList>
            <consortium name="The Broad Institute Genomics Platform"/>
            <consortium name="The Broad Institute Genome Sequencing Center for Infectious Disease"/>
            <person name="Wu L."/>
            <person name="Ma J."/>
        </authorList>
    </citation>
    <scope>NUCLEOTIDE SEQUENCE [LARGE SCALE GENOMIC DNA]</scope>
    <source>
        <strain evidence="3">CECT 7184</strain>
    </source>
</reference>
<comment type="caution">
    <text evidence="2">The sequence shown here is derived from an EMBL/GenBank/DDBJ whole genome shotgun (WGS) entry which is preliminary data.</text>
</comment>
<gene>
    <name evidence="2" type="ORF">QW060_07485</name>
</gene>
<organism evidence="2 3">
    <name type="scientific">Paenimyroides ceti</name>
    <dbReference type="NCBI Taxonomy" id="395087"/>
    <lineage>
        <taxon>Bacteria</taxon>
        <taxon>Pseudomonadati</taxon>
        <taxon>Bacteroidota</taxon>
        <taxon>Flavobacteriia</taxon>
        <taxon>Flavobacteriales</taxon>
        <taxon>Flavobacteriaceae</taxon>
        <taxon>Paenimyroides</taxon>
    </lineage>
</organism>
<dbReference type="PROSITE" id="PS51257">
    <property type="entry name" value="PROKAR_LIPOPROTEIN"/>
    <property type="match status" value="1"/>
</dbReference>
<dbReference type="Proteomes" id="UP001242368">
    <property type="component" value="Unassembled WGS sequence"/>
</dbReference>
<protein>
    <submittedName>
        <fullName evidence="2">Uncharacterized protein</fullName>
    </submittedName>
</protein>
<keyword evidence="3" id="KW-1185">Reference proteome</keyword>
<proteinExistence type="predicted"/>
<dbReference type="RefSeq" id="WP_290363021.1">
    <property type="nucleotide sequence ID" value="NZ_JAUFQU010000001.1"/>
</dbReference>
<feature type="signal peptide" evidence="1">
    <location>
        <begin position="1"/>
        <end position="21"/>
    </location>
</feature>
<evidence type="ECO:0000313" key="3">
    <source>
        <dbReference type="Proteomes" id="UP001242368"/>
    </source>
</evidence>
<evidence type="ECO:0000313" key="2">
    <source>
        <dbReference type="EMBL" id="MDN3706975.1"/>
    </source>
</evidence>
<keyword evidence="1" id="KW-0732">Signal</keyword>
<sequence>MKNCILILSFVLATVACIAQQDNNLSYKKYEGCYGSSSSGLCLFGDGTFLLYGYATAVFGTYEPKGDMLRFYPKRPPVFEVYAHNNPTIGDSIRMNFNGFEEGDTFIASDQEKLRSVFNVDANCFSAPFVYQKSGTNSAFTLFLNGEDDELESGEHSQSWHYVFDSMYNDFILIYNKSLRYYKPFSAYWKQLQEDGAEMQLSDYMTGKPIMRYKKAESDSEWDELVNWKNLYLQQSEAENELYANVHYNTFPKPEDIDYTFNKETNQYFSKHYKENMEDNNSDAYNDSRVLKKYLKIQPKETLQQKVLISVSGLPPLFYTTCDEPEISYQYSL</sequence>
<name>A0ABT8CUX0_9FLAO</name>
<accession>A0ABT8CUX0</accession>
<feature type="chain" id="PRO_5046902895" evidence="1">
    <location>
        <begin position="22"/>
        <end position="333"/>
    </location>
</feature>
<evidence type="ECO:0000256" key="1">
    <source>
        <dbReference type="SAM" id="SignalP"/>
    </source>
</evidence>